<dbReference type="InterPro" id="IPR005255">
    <property type="entry name" value="PdxA_fam"/>
</dbReference>
<gene>
    <name evidence="4" type="ORF">H0S81_03660</name>
</gene>
<feature type="non-terminal residue" evidence="4">
    <location>
        <position position="1"/>
    </location>
</feature>
<dbReference type="AlphaFoldDB" id="A0A931CQP7"/>
<dbReference type="PANTHER" id="PTHR30004:SF6">
    <property type="entry name" value="D-THREONATE 4-PHOSPHATE DEHYDROGENASE"/>
    <property type="match status" value="1"/>
</dbReference>
<reference evidence="4" key="1">
    <citation type="submission" date="2020-07" db="EMBL/GenBank/DDBJ databases">
        <title>Severe corrosion of carbon steel in oil field produced water can be linked to methanogenic archaea containing a special type of NiFe hydrogenase.</title>
        <authorList>
            <person name="Lahme S."/>
            <person name="Mand J."/>
            <person name="Longwell J."/>
            <person name="Smith R."/>
            <person name="Enning D."/>
        </authorList>
    </citation>
    <scope>NUCLEOTIDE SEQUENCE</scope>
    <source>
        <strain evidence="4">MIC098Bin6</strain>
    </source>
</reference>
<dbReference type="GO" id="GO:0051287">
    <property type="term" value="F:NAD binding"/>
    <property type="evidence" value="ECO:0007669"/>
    <property type="project" value="InterPro"/>
</dbReference>
<dbReference type="SUPFAM" id="SSF53659">
    <property type="entry name" value="Isocitrate/Isopropylmalate dehydrogenase-like"/>
    <property type="match status" value="1"/>
</dbReference>
<protein>
    <submittedName>
        <fullName evidence="4">4-hydroxythreonine-4-phosphate dehydrogenase PdxA</fullName>
    </submittedName>
</protein>
<name>A0A931CQP7_9BACT</name>
<evidence type="ECO:0000313" key="4">
    <source>
        <dbReference type="EMBL" id="MBG0779003.1"/>
    </source>
</evidence>
<evidence type="ECO:0000256" key="2">
    <source>
        <dbReference type="ARBA" id="ARBA00023002"/>
    </source>
</evidence>
<keyword evidence="2" id="KW-0560">Oxidoreductase</keyword>
<sequence length="119" mass="13126">FGHEEQRIIAPAVKTAQNQGLDIQGPMPPDTVFNYAIKTGCDAVVCMYHDQGLIPFKLIHFKDGVNVTLGLPIIRTSVDHGTAYDIAWKGCADPTSLVEAVKMAVFQARHRTDRNLPHD</sequence>
<evidence type="ECO:0000256" key="3">
    <source>
        <dbReference type="ARBA" id="ARBA00023027"/>
    </source>
</evidence>
<dbReference type="Proteomes" id="UP000706172">
    <property type="component" value="Unassembled WGS sequence"/>
</dbReference>
<dbReference type="Gene3D" id="3.40.718.10">
    <property type="entry name" value="Isopropylmalate Dehydrogenase"/>
    <property type="match status" value="1"/>
</dbReference>
<comment type="caution">
    <text evidence="4">The sequence shown here is derived from an EMBL/GenBank/DDBJ whole genome shotgun (WGS) entry which is preliminary data.</text>
</comment>
<keyword evidence="1" id="KW-0479">Metal-binding</keyword>
<evidence type="ECO:0000313" key="5">
    <source>
        <dbReference type="Proteomes" id="UP000706172"/>
    </source>
</evidence>
<dbReference type="PANTHER" id="PTHR30004">
    <property type="entry name" value="4-HYDROXYTHREONINE-4-PHOSPHATE DEHYDROGENASE"/>
    <property type="match status" value="1"/>
</dbReference>
<dbReference type="GO" id="GO:0046872">
    <property type="term" value="F:metal ion binding"/>
    <property type="evidence" value="ECO:0007669"/>
    <property type="project" value="UniProtKB-KW"/>
</dbReference>
<dbReference type="EMBL" id="JACCQK010000172">
    <property type="protein sequence ID" value="MBG0779003.1"/>
    <property type="molecule type" value="Genomic_DNA"/>
</dbReference>
<evidence type="ECO:0000256" key="1">
    <source>
        <dbReference type="ARBA" id="ARBA00022723"/>
    </source>
</evidence>
<dbReference type="GO" id="GO:0016491">
    <property type="term" value="F:oxidoreductase activity"/>
    <property type="evidence" value="ECO:0007669"/>
    <property type="project" value="UniProtKB-KW"/>
</dbReference>
<proteinExistence type="predicted"/>
<dbReference type="Pfam" id="PF04166">
    <property type="entry name" value="PdxA"/>
    <property type="match status" value="1"/>
</dbReference>
<keyword evidence="3" id="KW-0520">NAD</keyword>
<accession>A0A931CQP7</accession>
<organism evidence="4 5">
    <name type="scientific">Desulfotignum balticum</name>
    <dbReference type="NCBI Taxonomy" id="115781"/>
    <lineage>
        <taxon>Bacteria</taxon>
        <taxon>Pseudomonadati</taxon>
        <taxon>Thermodesulfobacteriota</taxon>
        <taxon>Desulfobacteria</taxon>
        <taxon>Desulfobacterales</taxon>
        <taxon>Desulfobacteraceae</taxon>
        <taxon>Desulfotignum</taxon>
    </lineage>
</organism>